<proteinExistence type="predicted"/>
<sequence>MESNSSQMDLDVQPLYKPCTIEEAVQPHNINLGSHPVEIQIACNNVRIPKLAADCANYSNWKNTLAQVVHHCHLQEAFRKYDTDPLVLPPGMDAERRKLLCKRVKWAFALVFNSITPTLRENFRLCDHTSYPPNATPLEILRAIRMAVKVRYEVPGLPPPIRTDLLGSLPEFERTFEYFMQDLQANHLNYTVTYTPQIITVEPAAVEPTTVEPTNENTINNMQYNAWREQLSLPSVHHFISPARLGPKTGTLSLASQHRKMSKPVYDEFQKFFKNPDHFLHLGGLGNFFEWLQKLNGLIHRLHLEEAFQLQSPASYRSQLPSSYTSQDYLQFYRSVETAFQIIFRSISTDTFRRISLATGWNQNFYYTPMNVLERVHRSARPEMQSGLSCMFKAFWTYTVDNDQERSNLLRVKVLEEMEEFDRVFSRFQGKITTKEQG</sequence>
<evidence type="ECO:0000313" key="2">
    <source>
        <dbReference type="Proteomes" id="UP000275078"/>
    </source>
</evidence>
<evidence type="ECO:0000313" key="1">
    <source>
        <dbReference type="EMBL" id="RPA79360.1"/>
    </source>
</evidence>
<dbReference type="Proteomes" id="UP000275078">
    <property type="component" value="Unassembled WGS sequence"/>
</dbReference>
<gene>
    <name evidence="1" type="ORF">BJ508DRAFT_348324</name>
</gene>
<protein>
    <submittedName>
        <fullName evidence="1">Uncharacterized protein</fullName>
    </submittedName>
</protein>
<name>A0A3N4I5J1_ASCIM</name>
<organism evidence="1 2">
    <name type="scientific">Ascobolus immersus RN42</name>
    <dbReference type="NCBI Taxonomy" id="1160509"/>
    <lineage>
        <taxon>Eukaryota</taxon>
        <taxon>Fungi</taxon>
        <taxon>Dikarya</taxon>
        <taxon>Ascomycota</taxon>
        <taxon>Pezizomycotina</taxon>
        <taxon>Pezizomycetes</taxon>
        <taxon>Pezizales</taxon>
        <taxon>Ascobolaceae</taxon>
        <taxon>Ascobolus</taxon>
    </lineage>
</organism>
<accession>A0A3N4I5J1</accession>
<reference evidence="1 2" key="1">
    <citation type="journal article" date="2018" name="Nat. Ecol. Evol.">
        <title>Pezizomycetes genomes reveal the molecular basis of ectomycorrhizal truffle lifestyle.</title>
        <authorList>
            <person name="Murat C."/>
            <person name="Payen T."/>
            <person name="Noel B."/>
            <person name="Kuo A."/>
            <person name="Morin E."/>
            <person name="Chen J."/>
            <person name="Kohler A."/>
            <person name="Krizsan K."/>
            <person name="Balestrini R."/>
            <person name="Da Silva C."/>
            <person name="Montanini B."/>
            <person name="Hainaut M."/>
            <person name="Levati E."/>
            <person name="Barry K.W."/>
            <person name="Belfiori B."/>
            <person name="Cichocki N."/>
            <person name="Clum A."/>
            <person name="Dockter R.B."/>
            <person name="Fauchery L."/>
            <person name="Guy J."/>
            <person name="Iotti M."/>
            <person name="Le Tacon F."/>
            <person name="Lindquist E.A."/>
            <person name="Lipzen A."/>
            <person name="Malagnac F."/>
            <person name="Mello A."/>
            <person name="Molinier V."/>
            <person name="Miyauchi S."/>
            <person name="Poulain J."/>
            <person name="Riccioni C."/>
            <person name="Rubini A."/>
            <person name="Sitrit Y."/>
            <person name="Splivallo R."/>
            <person name="Traeger S."/>
            <person name="Wang M."/>
            <person name="Zifcakova L."/>
            <person name="Wipf D."/>
            <person name="Zambonelli A."/>
            <person name="Paolocci F."/>
            <person name="Nowrousian M."/>
            <person name="Ottonello S."/>
            <person name="Baldrian P."/>
            <person name="Spatafora J.W."/>
            <person name="Henrissat B."/>
            <person name="Nagy L.G."/>
            <person name="Aury J.M."/>
            <person name="Wincker P."/>
            <person name="Grigoriev I.V."/>
            <person name="Bonfante P."/>
            <person name="Martin F.M."/>
        </authorList>
    </citation>
    <scope>NUCLEOTIDE SEQUENCE [LARGE SCALE GENOMIC DNA]</scope>
    <source>
        <strain evidence="1 2">RN42</strain>
    </source>
</reference>
<dbReference type="AlphaFoldDB" id="A0A3N4I5J1"/>
<dbReference type="EMBL" id="ML119700">
    <property type="protein sequence ID" value="RPA79360.1"/>
    <property type="molecule type" value="Genomic_DNA"/>
</dbReference>
<keyword evidence="2" id="KW-1185">Reference proteome</keyword>